<dbReference type="Gene3D" id="3.40.50.360">
    <property type="match status" value="1"/>
</dbReference>
<keyword evidence="5" id="KW-1185">Reference proteome</keyword>
<dbReference type="InterPro" id="IPR029039">
    <property type="entry name" value="Flavoprotein-like_sf"/>
</dbReference>
<dbReference type="AlphaFoldDB" id="A0A4Q9HN34"/>
<gene>
    <name evidence="4" type="ORF">EYS09_28995</name>
</gene>
<dbReference type="Pfam" id="PF02525">
    <property type="entry name" value="Flavodoxin_2"/>
    <property type="match status" value="1"/>
</dbReference>
<dbReference type="RefSeq" id="WP_131125445.1">
    <property type="nucleotide sequence ID" value="NZ_SIXH01000367.1"/>
</dbReference>
<dbReference type="GO" id="GO:0003955">
    <property type="term" value="F:NAD(P)H dehydrogenase (quinone) activity"/>
    <property type="evidence" value="ECO:0007669"/>
    <property type="project" value="TreeGrafter"/>
</dbReference>
<dbReference type="PANTHER" id="PTHR47307:SF1">
    <property type="entry name" value="GLUTATHIONE-REGULATED POTASSIUM-EFFLUX SYSTEM ANCILLARY PROTEIN KEFG"/>
    <property type="match status" value="1"/>
</dbReference>
<keyword evidence="1" id="KW-0560">Oxidoreductase</keyword>
<sequence length="193" mass="21197">MTTLIVLAHPDLAASRANAALADAARAEAGVTVHDLYAAYPGLRVDIAHEQRLLLAHDRIVLQFPFYWYSAPPLLKAWLDEVLAYRFAHGPGGTALRGKILQVATTAGGAEEYYRPDGFNRFPVRDLLRPFDATAQVTGMRYAEPFVVHRAHRLTDTELAAETGRYRSLLRHGDPAAVETRSPHPAETATLSG</sequence>
<dbReference type="InterPro" id="IPR003680">
    <property type="entry name" value="Flavodoxin_fold"/>
</dbReference>
<feature type="region of interest" description="Disordered" evidence="2">
    <location>
        <begin position="174"/>
        <end position="193"/>
    </location>
</feature>
<evidence type="ECO:0000256" key="2">
    <source>
        <dbReference type="SAM" id="MobiDB-lite"/>
    </source>
</evidence>
<accession>A0A4Q9HN34</accession>
<protein>
    <submittedName>
        <fullName evidence="4">Oxidoreductase</fullName>
    </submittedName>
</protein>
<evidence type="ECO:0000313" key="4">
    <source>
        <dbReference type="EMBL" id="TBO56236.1"/>
    </source>
</evidence>
<dbReference type="GO" id="GO:0009055">
    <property type="term" value="F:electron transfer activity"/>
    <property type="evidence" value="ECO:0007669"/>
    <property type="project" value="TreeGrafter"/>
</dbReference>
<name>A0A4Q9HN34_STRKA</name>
<evidence type="ECO:0000259" key="3">
    <source>
        <dbReference type="Pfam" id="PF02525"/>
    </source>
</evidence>
<dbReference type="Proteomes" id="UP000292452">
    <property type="component" value="Unassembled WGS sequence"/>
</dbReference>
<feature type="domain" description="Flavodoxin-like fold" evidence="3">
    <location>
        <begin position="1"/>
        <end position="168"/>
    </location>
</feature>
<proteinExistence type="predicted"/>
<dbReference type="InterPro" id="IPR046980">
    <property type="entry name" value="KefG/KefF"/>
</dbReference>
<evidence type="ECO:0000313" key="5">
    <source>
        <dbReference type="Proteomes" id="UP000292452"/>
    </source>
</evidence>
<organism evidence="4 5">
    <name type="scientific">Streptomyces kasugaensis</name>
    <dbReference type="NCBI Taxonomy" id="1946"/>
    <lineage>
        <taxon>Bacteria</taxon>
        <taxon>Bacillati</taxon>
        <taxon>Actinomycetota</taxon>
        <taxon>Actinomycetes</taxon>
        <taxon>Kitasatosporales</taxon>
        <taxon>Streptomycetaceae</taxon>
        <taxon>Streptomyces</taxon>
    </lineage>
</organism>
<dbReference type="GO" id="GO:0010181">
    <property type="term" value="F:FMN binding"/>
    <property type="evidence" value="ECO:0007669"/>
    <property type="project" value="TreeGrafter"/>
</dbReference>
<dbReference type="EMBL" id="SIXH01000367">
    <property type="protein sequence ID" value="TBO56236.1"/>
    <property type="molecule type" value="Genomic_DNA"/>
</dbReference>
<comment type="caution">
    <text evidence="4">The sequence shown here is derived from an EMBL/GenBank/DDBJ whole genome shotgun (WGS) entry which is preliminary data.</text>
</comment>
<evidence type="ECO:0000256" key="1">
    <source>
        <dbReference type="ARBA" id="ARBA00023002"/>
    </source>
</evidence>
<reference evidence="4 5" key="1">
    <citation type="submission" date="2019-02" db="EMBL/GenBank/DDBJ databases">
        <title>Draft Genome Sequence of Streptomyces sp. AM-2504, identified by 16S rRNA comparative analysis as a Streptomyces Kasugaensis strain.</title>
        <authorList>
            <person name="Napolioni V."/>
            <person name="Giuliodori A.M."/>
            <person name="Spurio R."/>
            <person name="Fabbretti A."/>
        </authorList>
    </citation>
    <scope>NUCLEOTIDE SEQUENCE [LARGE SCALE GENOMIC DNA]</scope>
    <source>
        <strain evidence="4 5">AM-2504</strain>
    </source>
</reference>
<dbReference type="SUPFAM" id="SSF52218">
    <property type="entry name" value="Flavoproteins"/>
    <property type="match status" value="1"/>
</dbReference>
<dbReference type="PANTHER" id="PTHR47307">
    <property type="entry name" value="GLUTATHIONE-REGULATED POTASSIUM-EFFLUX SYSTEM ANCILLARY PROTEIN KEFG"/>
    <property type="match status" value="1"/>
</dbReference>